<keyword evidence="2" id="KW-1185">Reference proteome</keyword>
<reference evidence="1" key="1">
    <citation type="journal article" date="2021" name="bioRxiv">
        <title>Whole Genome Assembly and Annotation of Northern Wild Rice, Zizania palustris L., Supports a Whole Genome Duplication in the Zizania Genus.</title>
        <authorList>
            <person name="Haas M."/>
            <person name="Kono T."/>
            <person name="Macchietto M."/>
            <person name="Millas R."/>
            <person name="McGilp L."/>
            <person name="Shao M."/>
            <person name="Duquette J."/>
            <person name="Hirsch C.N."/>
            <person name="Kimball J."/>
        </authorList>
    </citation>
    <scope>NUCLEOTIDE SEQUENCE</scope>
    <source>
        <tissue evidence="1">Fresh leaf tissue</tissue>
    </source>
</reference>
<gene>
    <name evidence="1" type="ORF">GUJ93_ZPchr0008g13023</name>
</gene>
<comment type="caution">
    <text evidence="1">The sequence shown here is derived from an EMBL/GenBank/DDBJ whole genome shotgun (WGS) entry which is preliminary data.</text>
</comment>
<proteinExistence type="predicted"/>
<organism evidence="1 2">
    <name type="scientific">Zizania palustris</name>
    <name type="common">Northern wild rice</name>
    <dbReference type="NCBI Taxonomy" id="103762"/>
    <lineage>
        <taxon>Eukaryota</taxon>
        <taxon>Viridiplantae</taxon>
        <taxon>Streptophyta</taxon>
        <taxon>Embryophyta</taxon>
        <taxon>Tracheophyta</taxon>
        <taxon>Spermatophyta</taxon>
        <taxon>Magnoliopsida</taxon>
        <taxon>Liliopsida</taxon>
        <taxon>Poales</taxon>
        <taxon>Poaceae</taxon>
        <taxon>BOP clade</taxon>
        <taxon>Oryzoideae</taxon>
        <taxon>Oryzeae</taxon>
        <taxon>Zizaniinae</taxon>
        <taxon>Zizania</taxon>
    </lineage>
</organism>
<dbReference type="EMBL" id="JAAALK010000290">
    <property type="protein sequence ID" value="KAG8044956.1"/>
    <property type="molecule type" value="Genomic_DNA"/>
</dbReference>
<dbReference type="Proteomes" id="UP000729402">
    <property type="component" value="Unassembled WGS sequence"/>
</dbReference>
<evidence type="ECO:0000313" key="2">
    <source>
        <dbReference type="Proteomes" id="UP000729402"/>
    </source>
</evidence>
<reference evidence="1" key="2">
    <citation type="submission" date="2021-02" db="EMBL/GenBank/DDBJ databases">
        <authorList>
            <person name="Kimball J.A."/>
            <person name="Haas M.W."/>
            <person name="Macchietto M."/>
            <person name="Kono T."/>
            <person name="Duquette J."/>
            <person name="Shao M."/>
        </authorList>
    </citation>
    <scope>NUCLEOTIDE SEQUENCE</scope>
    <source>
        <tissue evidence="1">Fresh leaf tissue</tissue>
    </source>
</reference>
<protein>
    <submittedName>
        <fullName evidence="1">Uncharacterized protein</fullName>
    </submittedName>
</protein>
<sequence length="77" mass="8844">MQVPNFRYLHVHINVIMKSSSKQPAACCFDWTLAGRLEQEGLRNDGFQNLWRLANCQRHVASYCVVAITTLHPESEI</sequence>
<accession>A0A8J5V3E1</accession>
<name>A0A8J5V3E1_ZIZPA</name>
<evidence type="ECO:0000313" key="1">
    <source>
        <dbReference type="EMBL" id="KAG8044956.1"/>
    </source>
</evidence>
<dbReference type="AlphaFoldDB" id="A0A8J5V3E1"/>